<evidence type="ECO:0000313" key="7">
    <source>
        <dbReference type="EMBL" id="RKP06505.1"/>
    </source>
</evidence>
<dbReference type="PANTHER" id="PTHR47447">
    <property type="entry name" value="OS03G0856100 PROTEIN"/>
    <property type="match status" value="1"/>
</dbReference>
<dbReference type="STRING" id="78915.A0A4P9XL41"/>
<evidence type="ECO:0000256" key="4">
    <source>
        <dbReference type="ARBA" id="ARBA00044511"/>
    </source>
</evidence>
<feature type="repeat" description="PPR" evidence="5">
    <location>
        <begin position="415"/>
        <end position="449"/>
    </location>
</feature>
<feature type="compositionally biased region" description="Polar residues" evidence="6">
    <location>
        <begin position="1334"/>
        <end position="1347"/>
    </location>
</feature>
<gene>
    <name evidence="7" type="ORF">THASP1DRAFT_31677</name>
</gene>
<sequence length="1540" mass="169533">MKRLATRALRLHAATPRVLPPQQALISTRARPGTLAVPTQAAERDVQHDAMLPASARLWARAISTTATAKAGGARSDAEDRARELLEAVEARDWTTARRCGLALATGAQLASSEVHAVEELLRVLARLPRTAGREMRTMAEATVAVCDALREAGHPLSVAQYTNLVLAYGRLGRTSEARGAFRAMQREGHAADTRAYNILLAAHRGDAGELREALSFFGEMRRTSAEPTAIDHRPDVVTYNTLIALAAKAGELTLAEELREDMPRAQVHPDAYTYAPLVLAYTKQGRAAAARRTFNLMRQDGVVSTAYMWNQLIDMYARLGQSDDALAAYATMTQLSPAVQPDNYTYVSLIQACAALGQVDKAEQLFLHDMPTYGVTANVYTYGAMMDAYLRANRPEDAERLAMQLEKDADVEANAVIYSIRIRARAMLKQGSAVEQLFREMQAKGIRPDALAYAAVIEAYADQDNMEAAVRMFEEMNSLSAAGKHGAPSEAATSRALLPTSVASSSIAAHLALIRAFLRTGDMPAAAAVYQGLRETGISLNTWHYNALLSAFMTGDHADQGQRVLDDMRQEGVPADAYTYSILFDAYGQQSDIVAVYHTHRLLAVDYTLDPDAAVWNALMNGYQRCRQPVQVVQIWRQLTYGIGDGTEPPVPAGHDAKQASAADKTAESNDALEHRPPRRLVDEATVSIMLDTCGRFNYSWLAQDLWRRLPALGVVPNANNYTSYVECLARLGQYDEALAVLVETPTLDSAAASPPADWPSHKTVRTLAGLLTAADRPTQLDQLTTWVEKHRPELVSALQRPPVADKLVVEHLLQHIERLSTALAFSVTCRRVYNAARHAEGYWRQRYYTHFKLSELAEEIDWVDWQRRRHAIAVASGQRLPRLTWFSLVCRRGALEANWRAGHWRTGGVRVRALTLAADHAATQSAAAATGEQAEAAEKTTSAATLPQLRLVGQDRRFLLVADDIRHRLLVVEPALPARNVECQQPSDWEAAWPPSQLTVALGDQHVAMGVAAATNDKSAPGGIVYLWRLRDGQLLRRWPVDWPVPSITLLGYWMLVQAAVSAAEQSNVFRDAVSPDRTSALESASESVDASYAVAYDISGEIEDDLETTADRTDKRTTSNDGGVVLRRPLRLNVPRGRTRYVLLPSIISGLVEVVAYQPHENMLHWTHMCGMQDDSEGEHAESSSTADDRALKTRSGRKAAANESQEATMELNSSWVDADMPLQGDIECWPLIKHSMRSVRSMNDVQDEDAKSPSMLLVGSYSQTATQQYFFVGAGSDEEDYEKESDELLQQDGSSESGGEGSSNDHGQTAGLDCMSSRKRKDCQPKEPATCSSVQPASSSAGQIASKANHAQQRRRRHRPLRMMEPTWIGVHSLASGSMLWQRVIRAECRGRILPLPSREMLVCSFSRGVMLINMVDGTNLRVFRAAGGRLAPGPQHAIGRYCAVWAADGRSAFFLDLRRDRVPRRAVPVQWANALSAVSQQKQQRQQQDVNNAKQPHRHLQLAIGTAFLAMVHGDAIRWLYFGAELEPTGAGDKH</sequence>
<evidence type="ECO:0000256" key="5">
    <source>
        <dbReference type="PROSITE-ProRule" id="PRU00708"/>
    </source>
</evidence>
<feature type="repeat" description="PPR" evidence="5">
    <location>
        <begin position="542"/>
        <end position="576"/>
    </location>
</feature>
<feature type="repeat" description="PPR" evidence="5">
    <location>
        <begin position="158"/>
        <end position="192"/>
    </location>
</feature>
<dbReference type="Pfam" id="PF13812">
    <property type="entry name" value="PPR_3"/>
    <property type="match status" value="1"/>
</dbReference>
<dbReference type="Gene3D" id="1.25.40.10">
    <property type="entry name" value="Tetratricopeptide repeat domain"/>
    <property type="match status" value="6"/>
</dbReference>
<protein>
    <recommendedName>
        <fullName evidence="9">Pentacotripeptide-repeat region of PRORP domain-containing protein</fullName>
    </recommendedName>
</protein>
<evidence type="ECO:0000256" key="1">
    <source>
        <dbReference type="ARBA" id="ARBA00006192"/>
    </source>
</evidence>
<dbReference type="Proteomes" id="UP000271241">
    <property type="component" value="Unassembled WGS sequence"/>
</dbReference>
<feature type="region of interest" description="Disordered" evidence="6">
    <location>
        <begin position="648"/>
        <end position="677"/>
    </location>
</feature>
<feature type="region of interest" description="Disordered" evidence="6">
    <location>
        <begin position="1177"/>
        <end position="1211"/>
    </location>
</feature>
<accession>A0A4P9XL41</accession>
<reference evidence="8" key="1">
    <citation type="journal article" date="2018" name="Nat. Microbiol.">
        <title>Leveraging single-cell genomics to expand the fungal tree of life.</title>
        <authorList>
            <person name="Ahrendt S.R."/>
            <person name="Quandt C.A."/>
            <person name="Ciobanu D."/>
            <person name="Clum A."/>
            <person name="Salamov A."/>
            <person name="Andreopoulos B."/>
            <person name="Cheng J.F."/>
            <person name="Woyke T."/>
            <person name="Pelin A."/>
            <person name="Henrissat B."/>
            <person name="Reynolds N.K."/>
            <person name="Benny G.L."/>
            <person name="Smith M.E."/>
            <person name="James T.Y."/>
            <person name="Grigoriev I.V."/>
        </authorList>
    </citation>
    <scope>NUCLEOTIDE SEQUENCE [LARGE SCALE GENOMIC DNA]</scope>
    <source>
        <strain evidence="8">RSA 1356</strain>
    </source>
</reference>
<feature type="compositionally biased region" description="Basic and acidic residues" evidence="6">
    <location>
        <begin position="666"/>
        <end position="677"/>
    </location>
</feature>
<feature type="compositionally biased region" description="Basic residues" evidence="6">
    <location>
        <begin position="1356"/>
        <end position="1365"/>
    </location>
</feature>
<dbReference type="InterPro" id="IPR002885">
    <property type="entry name" value="PPR_rpt"/>
</dbReference>
<dbReference type="InterPro" id="IPR011990">
    <property type="entry name" value="TPR-like_helical_dom_sf"/>
</dbReference>
<dbReference type="Pfam" id="PF01535">
    <property type="entry name" value="PPR"/>
    <property type="match status" value="2"/>
</dbReference>
<dbReference type="SUPFAM" id="SSF48452">
    <property type="entry name" value="TPR-like"/>
    <property type="match status" value="1"/>
</dbReference>
<feature type="repeat" description="PPR" evidence="5">
    <location>
        <begin position="379"/>
        <end position="409"/>
    </location>
</feature>
<dbReference type="PROSITE" id="PS51375">
    <property type="entry name" value="PPR"/>
    <property type="match status" value="9"/>
</dbReference>
<feature type="repeat" description="PPR" evidence="5">
    <location>
        <begin position="193"/>
        <end position="228"/>
    </location>
</feature>
<evidence type="ECO:0000256" key="3">
    <source>
        <dbReference type="ARBA" id="ARBA00044493"/>
    </source>
</evidence>
<dbReference type="Pfam" id="PF13041">
    <property type="entry name" value="PPR_2"/>
    <property type="match status" value="3"/>
</dbReference>
<evidence type="ECO:0000256" key="6">
    <source>
        <dbReference type="SAM" id="MobiDB-lite"/>
    </source>
</evidence>
<evidence type="ECO:0000313" key="8">
    <source>
        <dbReference type="Proteomes" id="UP000271241"/>
    </source>
</evidence>
<feature type="repeat" description="PPR" evidence="5">
    <location>
        <begin position="236"/>
        <end position="270"/>
    </location>
</feature>
<dbReference type="EMBL" id="KZ992869">
    <property type="protein sequence ID" value="RKP06505.1"/>
    <property type="molecule type" value="Genomic_DNA"/>
</dbReference>
<feature type="repeat" description="PPR" evidence="5">
    <location>
        <begin position="271"/>
        <end position="305"/>
    </location>
</feature>
<dbReference type="NCBIfam" id="TIGR00756">
    <property type="entry name" value="PPR"/>
    <property type="match status" value="3"/>
</dbReference>
<feature type="repeat" description="PPR" evidence="5">
    <location>
        <begin position="450"/>
        <end position="480"/>
    </location>
</feature>
<dbReference type="OrthoDB" id="185373at2759"/>
<feature type="compositionally biased region" description="Basic and acidic residues" evidence="6">
    <location>
        <begin position="1181"/>
        <end position="1195"/>
    </location>
</feature>
<organism evidence="7 8">
    <name type="scientific">Thamnocephalis sphaerospora</name>
    <dbReference type="NCBI Taxonomy" id="78915"/>
    <lineage>
        <taxon>Eukaryota</taxon>
        <taxon>Fungi</taxon>
        <taxon>Fungi incertae sedis</taxon>
        <taxon>Zoopagomycota</taxon>
        <taxon>Zoopagomycotina</taxon>
        <taxon>Zoopagomycetes</taxon>
        <taxon>Zoopagales</taxon>
        <taxon>Sigmoideomycetaceae</taxon>
        <taxon>Thamnocephalis</taxon>
    </lineage>
</organism>
<comment type="similarity">
    <text evidence="1">Belongs to the CCM1 family.</text>
</comment>
<comment type="subunit">
    <text evidence="4">Binds to mitochondrial small subunit 15S rRNA.</text>
</comment>
<feature type="repeat" description="PPR" evidence="5">
    <location>
        <begin position="343"/>
        <end position="378"/>
    </location>
</feature>
<keyword evidence="8" id="KW-1185">Reference proteome</keyword>
<feature type="region of interest" description="Disordered" evidence="6">
    <location>
        <begin position="1284"/>
        <end position="1365"/>
    </location>
</feature>
<evidence type="ECO:0008006" key="9">
    <source>
        <dbReference type="Google" id="ProtNLM"/>
    </source>
</evidence>
<dbReference type="PANTHER" id="PTHR47447:SF17">
    <property type="entry name" value="OS12G0638900 PROTEIN"/>
    <property type="match status" value="1"/>
</dbReference>
<keyword evidence="2" id="KW-0677">Repeat</keyword>
<feature type="compositionally biased region" description="Acidic residues" evidence="6">
    <location>
        <begin position="1284"/>
        <end position="1293"/>
    </location>
</feature>
<evidence type="ECO:0000256" key="2">
    <source>
        <dbReference type="ARBA" id="ARBA00022737"/>
    </source>
</evidence>
<proteinExistence type="inferred from homology"/>
<comment type="function">
    <text evidence="3">Regulates mitochondrial small subunit maturation by controlling 15S rRNA 5'-end processing. Localizes to the 5' precursor of the 15S rRNA in a position that is subsequently occupied by mS47 in the mature yeast mtSSU. Uses structure and sequence-specific RNA recognition, binding to a single-stranded region of the precursor and specifically recognizing bases -6 to -1. The exchange of Ccm1 for mS47 is coupled to the irreversible removal of precursor rRNA that is accompanied by conformational changes of the mitoribosomal proteins uS5m and mS26. These conformational changes signal completion of 5'-end rRNA processing through protection of the mature 5'-end of the 15S rRNA and stabilization of mS47. The removal of the 5' precursor together with the dissociation of Ccm1 may be catalyzed by the 5'-3' exoribonuclease Pet127. Involved in the specific removal of group I introns in mitochondrial encoded transcripts.</text>
</comment>
<name>A0A4P9XL41_9FUNG</name>